<keyword evidence="12" id="KW-0624">Polysaccharide degradation</keyword>
<protein>
    <recommendedName>
        <fullName evidence="14">galacturonan 1,4-alpha-galacturonidase</fullName>
        <ecNumber evidence="14">3.2.1.67</ecNumber>
    </recommendedName>
</protein>
<comment type="caution">
    <text evidence="19">The sequence shown here is derived from an EMBL/GenBank/DDBJ whole genome shotgun (WGS) entry which is preliminary data.</text>
</comment>
<proteinExistence type="inferred from homology"/>
<keyword evidence="8" id="KW-0325">Glycoprotein</keyword>
<keyword evidence="6 17" id="KW-0378">Hydrolase</keyword>
<evidence type="ECO:0000256" key="13">
    <source>
        <dbReference type="ARBA" id="ARBA00037312"/>
    </source>
</evidence>
<feature type="active site" evidence="16">
    <location>
        <position position="244"/>
    </location>
</feature>
<gene>
    <name evidence="19" type="ORF">AAF712_001800</name>
</gene>
<evidence type="ECO:0000256" key="18">
    <source>
        <dbReference type="SAM" id="SignalP"/>
    </source>
</evidence>
<evidence type="ECO:0000256" key="17">
    <source>
        <dbReference type="RuleBase" id="RU361169"/>
    </source>
</evidence>
<evidence type="ECO:0000256" key="14">
    <source>
        <dbReference type="ARBA" id="ARBA00038933"/>
    </source>
</evidence>
<evidence type="ECO:0000256" key="3">
    <source>
        <dbReference type="ARBA" id="ARBA00022525"/>
    </source>
</evidence>
<name>A0ABR3ACV2_9AGAR</name>
<dbReference type="SUPFAM" id="SSF51126">
    <property type="entry name" value="Pectin lyase-like"/>
    <property type="match status" value="1"/>
</dbReference>
<dbReference type="SMART" id="SM00710">
    <property type="entry name" value="PbH1"/>
    <property type="match status" value="5"/>
</dbReference>
<dbReference type="Pfam" id="PF00295">
    <property type="entry name" value="Glyco_hydro_28"/>
    <property type="match status" value="1"/>
</dbReference>
<evidence type="ECO:0000256" key="8">
    <source>
        <dbReference type="ARBA" id="ARBA00023180"/>
    </source>
</evidence>
<evidence type="ECO:0000256" key="12">
    <source>
        <dbReference type="ARBA" id="ARBA00023326"/>
    </source>
</evidence>
<dbReference type="Proteomes" id="UP001437256">
    <property type="component" value="Unassembled WGS sequence"/>
</dbReference>
<comment type="function">
    <text evidence="13">Specific in hydrolyzing the terminal glycosidic bond of polygalacturonic acid and oligogalacturonates.</text>
</comment>
<dbReference type="EMBL" id="JBBXMP010000004">
    <property type="protein sequence ID" value="KAL0071234.1"/>
    <property type="molecule type" value="Genomic_DNA"/>
</dbReference>
<evidence type="ECO:0000256" key="16">
    <source>
        <dbReference type="PROSITE-ProRule" id="PRU10052"/>
    </source>
</evidence>
<accession>A0ABR3ACV2</accession>
<feature type="chain" id="PRO_5046894162" description="galacturonan 1,4-alpha-galacturonidase" evidence="18">
    <location>
        <begin position="19"/>
        <end position="400"/>
    </location>
</feature>
<dbReference type="PANTHER" id="PTHR31736">
    <property type="match status" value="1"/>
</dbReference>
<comment type="similarity">
    <text evidence="2 17">Belongs to the glycosyl hydrolase 28 family.</text>
</comment>
<keyword evidence="9" id="KW-0119">Carbohydrate metabolism</keyword>
<comment type="subcellular location">
    <subcellularLocation>
        <location evidence="1">Secreted</location>
    </subcellularLocation>
</comment>
<evidence type="ECO:0000256" key="11">
    <source>
        <dbReference type="ARBA" id="ARBA00023316"/>
    </source>
</evidence>
<dbReference type="Gene3D" id="2.160.20.10">
    <property type="entry name" value="Single-stranded right-handed beta-helix, Pectin lyase-like"/>
    <property type="match status" value="1"/>
</dbReference>
<keyword evidence="11" id="KW-0961">Cell wall biogenesis/degradation</keyword>
<evidence type="ECO:0000256" key="1">
    <source>
        <dbReference type="ARBA" id="ARBA00004613"/>
    </source>
</evidence>
<evidence type="ECO:0000256" key="5">
    <source>
        <dbReference type="ARBA" id="ARBA00022737"/>
    </source>
</evidence>
<keyword evidence="7" id="KW-1015">Disulfide bond</keyword>
<dbReference type="EC" id="3.2.1.67" evidence="14"/>
<evidence type="ECO:0000256" key="7">
    <source>
        <dbReference type="ARBA" id="ARBA00023157"/>
    </source>
</evidence>
<feature type="signal peptide" evidence="18">
    <location>
        <begin position="1"/>
        <end position="18"/>
    </location>
</feature>
<evidence type="ECO:0000313" key="19">
    <source>
        <dbReference type="EMBL" id="KAL0071234.1"/>
    </source>
</evidence>
<keyword evidence="20" id="KW-1185">Reference proteome</keyword>
<keyword evidence="5" id="KW-0677">Repeat</keyword>
<dbReference type="PROSITE" id="PS00502">
    <property type="entry name" value="POLYGALACTURONASE"/>
    <property type="match status" value="1"/>
</dbReference>
<keyword evidence="4 18" id="KW-0732">Signal</keyword>
<evidence type="ECO:0000256" key="4">
    <source>
        <dbReference type="ARBA" id="ARBA00022729"/>
    </source>
</evidence>
<dbReference type="InterPro" id="IPR011050">
    <property type="entry name" value="Pectin_lyase_fold/virulence"/>
</dbReference>
<dbReference type="InterPro" id="IPR012334">
    <property type="entry name" value="Pectin_lyas_fold"/>
</dbReference>
<keyword evidence="10 17" id="KW-0326">Glycosidase</keyword>
<evidence type="ECO:0000256" key="9">
    <source>
        <dbReference type="ARBA" id="ARBA00023277"/>
    </source>
</evidence>
<evidence type="ECO:0000256" key="15">
    <source>
        <dbReference type="ARBA" id="ARBA00048766"/>
    </source>
</evidence>
<evidence type="ECO:0000256" key="6">
    <source>
        <dbReference type="ARBA" id="ARBA00022801"/>
    </source>
</evidence>
<evidence type="ECO:0000256" key="10">
    <source>
        <dbReference type="ARBA" id="ARBA00023295"/>
    </source>
</evidence>
<evidence type="ECO:0000256" key="2">
    <source>
        <dbReference type="ARBA" id="ARBA00008834"/>
    </source>
</evidence>
<evidence type="ECO:0000313" key="20">
    <source>
        <dbReference type="Proteomes" id="UP001437256"/>
    </source>
</evidence>
<reference evidence="19 20" key="1">
    <citation type="submission" date="2024-05" db="EMBL/GenBank/DDBJ databases">
        <title>A draft genome resource for the thread blight pathogen Marasmius tenuissimus strain MS-2.</title>
        <authorList>
            <person name="Yulfo-Soto G.E."/>
            <person name="Baruah I.K."/>
            <person name="Amoako-Attah I."/>
            <person name="Bukari Y."/>
            <person name="Meinhardt L.W."/>
            <person name="Bailey B.A."/>
            <person name="Cohen S.P."/>
        </authorList>
    </citation>
    <scope>NUCLEOTIDE SEQUENCE [LARGE SCALE GENOMIC DNA]</scope>
    <source>
        <strain evidence="19 20">MS-2</strain>
    </source>
</reference>
<dbReference type="InterPro" id="IPR000743">
    <property type="entry name" value="Glyco_hydro_28"/>
</dbReference>
<keyword evidence="3" id="KW-0964">Secreted</keyword>
<organism evidence="19 20">
    <name type="scientific">Marasmius tenuissimus</name>
    <dbReference type="NCBI Taxonomy" id="585030"/>
    <lineage>
        <taxon>Eukaryota</taxon>
        <taxon>Fungi</taxon>
        <taxon>Dikarya</taxon>
        <taxon>Basidiomycota</taxon>
        <taxon>Agaricomycotina</taxon>
        <taxon>Agaricomycetes</taxon>
        <taxon>Agaricomycetidae</taxon>
        <taxon>Agaricales</taxon>
        <taxon>Marasmiineae</taxon>
        <taxon>Marasmiaceae</taxon>
        <taxon>Marasmius</taxon>
    </lineage>
</organism>
<dbReference type="PANTHER" id="PTHR31736:SF12">
    <property type="entry name" value="EXO-POLYGALACTURONASE, PUTATIVE-RELATED"/>
    <property type="match status" value="1"/>
</dbReference>
<dbReference type="InterPro" id="IPR006626">
    <property type="entry name" value="PbH1"/>
</dbReference>
<comment type="catalytic activity">
    <reaction evidence="15">
        <text>[(1-&gt;4)-alpha-D-galacturonosyl](n) + H2O = alpha-D-galacturonate + [(1-&gt;4)-alpha-D-galacturonosyl](n-1)</text>
        <dbReference type="Rhea" id="RHEA:14117"/>
        <dbReference type="Rhea" id="RHEA-COMP:14570"/>
        <dbReference type="Rhea" id="RHEA-COMP:14572"/>
        <dbReference type="ChEBI" id="CHEBI:15377"/>
        <dbReference type="ChEBI" id="CHEBI:58658"/>
        <dbReference type="ChEBI" id="CHEBI:140523"/>
        <dbReference type="EC" id="3.2.1.67"/>
    </reaction>
</comment>
<sequence length="400" mass="42314">MILSRVLAFLPLLVLSLAQNPECTLQPSSGGGDDSPQFIEAGKTCSVVTIPQGQTLNLATKLNMTGLSDVRINLQGTIRFKPDIDYWLANLALAPKNSFQFAFQNQSTFWLLGGNNIVLSGGGTIDGAGQAWYDALASNSTLQRPITMTIFQGTGVVVENVKMINGPNWFNLVNESRNVTYNNITISAASTSSNGPHNTDGWDTYRSDNVVIKNSVIHNGDDCVSFKPNSTNVLVSNLDCTGSHGISVGSLGQYPDMFDIVENVTAVDIKMTNASDGARIKAWAGAGVGAGSVKNITFRNFEVTNVGSPLTIDQCYMTDQAACSANPSNTFIADIFYEGVTGTGSSTTLANLKCSPDARCSNINVNGLELRPASGGTPAYVCQNVALKGDSAGLFNCTST</sequence>